<evidence type="ECO:0000313" key="1">
    <source>
        <dbReference type="EMBL" id="EFS93644.1"/>
    </source>
</evidence>
<sequence>MFKPRVCRICVATVFERVTVLHALQWTTSQNNSNWIARSFTGE</sequence>
<gene>
    <name evidence="1" type="ORF">HMPREF9607_00098</name>
</gene>
<protein>
    <submittedName>
        <fullName evidence="1">Uncharacterized protein</fullName>
    </submittedName>
</protein>
<keyword evidence="2" id="KW-1185">Reference proteome</keyword>
<dbReference type="EMBL" id="ADZU01000003">
    <property type="protein sequence ID" value="EFS93644.1"/>
    <property type="molecule type" value="Genomic_DNA"/>
</dbReference>
<name>A0ABP2K9N7_9ACTN</name>
<reference evidence="1" key="1">
    <citation type="submission" date="2010-08" db="EMBL/GenBank/DDBJ databases">
        <authorList>
            <person name="Weinstock G."/>
            <person name="Sodergren E."/>
            <person name="Clifton S."/>
            <person name="Fulton L."/>
            <person name="Fulton B."/>
            <person name="Courtney L."/>
            <person name="Fronick C."/>
            <person name="Harrison M."/>
            <person name="Strong C."/>
            <person name="Farmer C."/>
            <person name="Delahaunty K."/>
            <person name="Markovic C."/>
            <person name="Hall O."/>
            <person name="Minx P."/>
            <person name="Tomlinson C."/>
            <person name="Mitreva M."/>
            <person name="Hou S."/>
            <person name="Chen J."/>
            <person name="Wollam A."/>
            <person name="Pepin K.H."/>
            <person name="Johnson M."/>
            <person name="Bhonagiri V."/>
            <person name="Zhang X."/>
            <person name="Suruliraj S."/>
            <person name="Warren W."/>
            <person name="Chinwalla A."/>
            <person name="Mardis E.R."/>
            <person name="Wilson R.K."/>
        </authorList>
    </citation>
    <scope>NUCLEOTIDE SEQUENCE [LARGE SCALE GENOMIC DNA]</scope>
    <source>
        <strain evidence="1">HL044PA1</strain>
    </source>
</reference>
<evidence type="ECO:0000313" key="2">
    <source>
        <dbReference type="Proteomes" id="UP000003179"/>
    </source>
</evidence>
<comment type="caution">
    <text evidence="1">The sequence shown here is derived from an EMBL/GenBank/DDBJ whole genome shotgun (WGS) entry which is preliminary data.</text>
</comment>
<organism evidence="1 2">
    <name type="scientific">Cutibacterium modestum HL044PA1</name>
    <dbReference type="NCBI Taxonomy" id="765109"/>
    <lineage>
        <taxon>Bacteria</taxon>
        <taxon>Bacillati</taxon>
        <taxon>Actinomycetota</taxon>
        <taxon>Actinomycetes</taxon>
        <taxon>Propionibacteriales</taxon>
        <taxon>Propionibacteriaceae</taxon>
        <taxon>Cutibacterium</taxon>
        <taxon>Cutibacterium modestum</taxon>
    </lineage>
</organism>
<dbReference type="Proteomes" id="UP000003179">
    <property type="component" value="Unassembled WGS sequence"/>
</dbReference>
<proteinExistence type="predicted"/>
<accession>A0ABP2K9N7</accession>